<dbReference type="SUPFAM" id="SSF57756">
    <property type="entry name" value="Retrovirus zinc finger-like domains"/>
    <property type="match status" value="1"/>
</dbReference>
<gene>
    <name evidence="4" type="ORF">V6N12_023642</name>
</gene>
<dbReference type="InterPro" id="IPR040256">
    <property type="entry name" value="At4g02000-like"/>
</dbReference>
<keyword evidence="1" id="KW-0862">Zinc</keyword>
<dbReference type="EMBL" id="JBBPBM010000004">
    <property type="protein sequence ID" value="KAK8589239.1"/>
    <property type="molecule type" value="Genomic_DNA"/>
</dbReference>
<feature type="region of interest" description="Disordered" evidence="2">
    <location>
        <begin position="155"/>
        <end position="177"/>
    </location>
</feature>
<evidence type="ECO:0000259" key="3">
    <source>
        <dbReference type="PROSITE" id="PS50158"/>
    </source>
</evidence>
<dbReference type="InterPro" id="IPR001878">
    <property type="entry name" value="Znf_CCHC"/>
</dbReference>
<accession>A0ABR2FY95</accession>
<organism evidence="4 5">
    <name type="scientific">Hibiscus sabdariffa</name>
    <name type="common">roselle</name>
    <dbReference type="NCBI Taxonomy" id="183260"/>
    <lineage>
        <taxon>Eukaryota</taxon>
        <taxon>Viridiplantae</taxon>
        <taxon>Streptophyta</taxon>
        <taxon>Embryophyta</taxon>
        <taxon>Tracheophyta</taxon>
        <taxon>Spermatophyta</taxon>
        <taxon>Magnoliopsida</taxon>
        <taxon>eudicotyledons</taxon>
        <taxon>Gunneridae</taxon>
        <taxon>Pentapetalae</taxon>
        <taxon>rosids</taxon>
        <taxon>malvids</taxon>
        <taxon>Malvales</taxon>
        <taxon>Malvaceae</taxon>
        <taxon>Malvoideae</taxon>
        <taxon>Hibiscus</taxon>
    </lineage>
</organism>
<keyword evidence="1" id="KW-0863">Zinc-finger</keyword>
<dbReference type="Pfam" id="PF14111">
    <property type="entry name" value="DUF4283"/>
    <property type="match status" value="1"/>
</dbReference>
<evidence type="ECO:0000313" key="5">
    <source>
        <dbReference type="Proteomes" id="UP001472677"/>
    </source>
</evidence>
<dbReference type="PANTHER" id="PTHR31286">
    <property type="entry name" value="GLYCINE-RICH CELL WALL STRUCTURAL PROTEIN 1.8-LIKE"/>
    <property type="match status" value="1"/>
</dbReference>
<sequence>MDIENEYFLVTFKSRVDYTIAVSGGPWMLFEHYLVVEPWTVDFSTSQPHPNHVVAWIRLLGLPVTLYQKSMIMAIGGSIRPVVKIDYQTESGRRGRFARMAISIDLRKPLVLKLLINGRLQVVEYESLPTICFECGKYGHMRDICPTTTVGTTRDVPLSSDLPMSSATPSPDEPFGP</sequence>
<dbReference type="InterPro" id="IPR036875">
    <property type="entry name" value="Znf_CCHC_sf"/>
</dbReference>
<evidence type="ECO:0000256" key="2">
    <source>
        <dbReference type="SAM" id="MobiDB-lite"/>
    </source>
</evidence>
<dbReference type="PANTHER" id="PTHR31286:SF173">
    <property type="entry name" value="DUF4283 DOMAIN-CONTAINING PROTEIN"/>
    <property type="match status" value="1"/>
</dbReference>
<keyword evidence="5" id="KW-1185">Reference proteome</keyword>
<protein>
    <recommendedName>
        <fullName evidence="3">CCHC-type domain-containing protein</fullName>
    </recommendedName>
</protein>
<reference evidence="4 5" key="1">
    <citation type="journal article" date="2024" name="G3 (Bethesda)">
        <title>Genome assembly of Hibiscus sabdariffa L. provides insights into metabolisms of medicinal natural products.</title>
        <authorList>
            <person name="Kim T."/>
        </authorList>
    </citation>
    <scope>NUCLEOTIDE SEQUENCE [LARGE SCALE GENOMIC DNA]</scope>
    <source>
        <strain evidence="4">TK-2024</strain>
        <tissue evidence="4">Old leaves</tissue>
    </source>
</reference>
<feature type="domain" description="CCHC-type" evidence="3">
    <location>
        <begin position="132"/>
        <end position="146"/>
    </location>
</feature>
<dbReference type="PROSITE" id="PS50158">
    <property type="entry name" value="ZF_CCHC"/>
    <property type="match status" value="1"/>
</dbReference>
<evidence type="ECO:0000313" key="4">
    <source>
        <dbReference type="EMBL" id="KAK8589239.1"/>
    </source>
</evidence>
<name>A0ABR2FY95_9ROSI</name>
<dbReference type="Proteomes" id="UP001472677">
    <property type="component" value="Unassembled WGS sequence"/>
</dbReference>
<keyword evidence="1" id="KW-0479">Metal-binding</keyword>
<proteinExistence type="predicted"/>
<evidence type="ECO:0000256" key="1">
    <source>
        <dbReference type="PROSITE-ProRule" id="PRU00047"/>
    </source>
</evidence>
<comment type="caution">
    <text evidence="4">The sequence shown here is derived from an EMBL/GenBank/DDBJ whole genome shotgun (WGS) entry which is preliminary data.</text>
</comment>
<dbReference type="InterPro" id="IPR025558">
    <property type="entry name" value="DUF4283"/>
</dbReference>